<keyword evidence="3" id="KW-1185">Reference proteome</keyword>
<evidence type="ECO:0000256" key="1">
    <source>
        <dbReference type="SAM" id="SignalP"/>
    </source>
</evidence>
<reference evidence="2 3" key="1">
    <citation type="submission" date="2016-11" db="EMBL/GenBank/DDBJ databases">
        <authorList>
            <person name="Jaros S."/>
            <person name="Januszkiewicz K."/>
            <person name="Wedrychowicz H."/>
        </authorList>
    </citation>
    <scope>NUCLEOTIDE SEQUENCE [LARGE SCALE GENOMIC DNA]</scope>
    <source>
        <strain evidence="2 3">DSM 100565</strain>
    </source>
</reference>
<dbReference type="AlphaFoldDB" id="A0A1M6G477"/>
<feature type="signal peptide" evidence="1">
    <location>
        <begin position="1"/>
        <end position="25"/>
    </location>
</feature>
<evidence type="ECO:0008006" key="4">
    <source>
        <dbReference type="Google" id="ProtNLM"/>
    </source>
</evidence>
<gene>
    <name evidence="2" type="ORF">SAMN05444417_2674</name>
</gene>
<dbReference type="STRING" id="1447782.SAMN05444417_2674"/>
<keyword evidence="1" id="KW-0732">Signal</keyword>
<evidence type="ECO:0000313" key="2">
    <source>
        <dbReference type="EMBL" id="SHJ04786.1"/>
    </source>
</evidence>
<evidence type="ECO:0000313" key="3">
    <source>
        <dbReference type="Proteomes" id="UP000184292"/>
    </source>
</evidence>
<feature type="chain" id="PRO_5012997240" description="DUF2946 domain-containing protein" evidence="1">
    <location>
        <begin position="26"/>
        <end position="124"/>
    </location>
</feature>
<proteinExistence type="predicted"/>
<dbReference type="EMBL" id="FQYO01000004">
    <property type="protein sequence ID" value="SHJ04786.1"/>
    <property type="molecule type" value="Genomic_DNA"/>
</dbReference>
<accession>A0A1M6G477</accession>
<organism evidence="2 3">
    <name type="scientific">Wenxinia saemankumensis</name>
    <dbReference type="NCBI Taxonomy" id="1447782"/>
    <lineage>
        <taxon>Bacteria</taxon>
        <taxon>Pseudomonadati</taxon>
        <taxon>Pseudomonadota</taxon>
        <taxon>Alphaproteobacteria</taxon>
        <taxon>Rhodobacterales</taxon>
        <taxon>Roseobacteraceae</taxon>
        <taxon>Wenxinia</taxon>
    </lineage>
</organism>
<sequence>MRRARSVPKAARLLHLLAALPFVLASLVASGTMVSAGGQGPVFTLCTGTQVVEMRLAPDGTAVPVEDAACPWLAHAHPFMAAGAPVIDPAPRDVVMVFVPGIAPAATPGTTRGWAEARGPPGAG</sequence>
<dbReference type="RefSeq" id="WP_073331468.1">
    <property type="nucleotide sequence ID" value="NZ_FQYO01000004.1"/>
</dbReference>
<name>A0A1M6G477_9RHOB</name>
<protein>
    <recommendedName>
        <fullName evidence="4">DUF2946 domain-containing protein</fullName>
    </recommendedName>
</protein>
<dbReference type="Proteomes" id="UP000184292">
    <property type="component" value="Unassembled WGS sequence"/>
</dbReference>